<protein>
    <submittedName>
        <fullName evidence="2">Uncharacterized protein</fullName>
    </submittedName>
</protein>
<proteinExistence type="predicted"/>
<dbReference type="EMBL" id="MRZV01000030">
    <property type="protein sequence ID" value="PIK61533.1"/>
    <property type="molecule type" value="Genomic_DNA"/>
</dbReference>
<name>A0A2G8LMP8_STIJA</name>
<comment type="caution">
    <text evidence="2">The sequence shown here is derived from an EMBL/GenBank/DDBJ whole genome shotgun (WGS) entry which is preliminary data.</text>
</comment>
<sequence>MQERVTKIVKQTSDRMTPTVHFTNRRTQSTESLVAEEELENEDNPEVTLKDSTVEIVISEVDQGGHTDNDGHKDDESTDNTEKKNITFWSILKWLRKNLRLRKWFGRGLLAFGQGFMYTSPMSATVVVAQGMNTRNHIYKGSSGATTHYF</sequence>
<gene>
    <name evidence="2" type="ORF">BSL78_01546</name>
</gene>
<feature type="compositionally biased region" description="Basic and acidic residues" evidence="1">
    <location>
        <begin position="63"/>
        <end position="80"/>
    </location>
</feature>
<organism evidence="2 3">
    <name type="scientific">Stichopus japonicus</name>
    <name type="common">Sea cucumber</name>
    <dbReference type="NCBI Taxonomy" id="307972"/>
    <lineage>
        <taxon>Eukaryota</taxon>
        <taxon>Metazoa</taxon>
        <taxon>Echinodermata</taxon>
        <taxon>Eleutherozoa</taxon>
        <taxon>Echinozoa</taxon>
        <taxon>Holothuroidea</taxon>
        <taxon>Aspidochirotacea</taxon>
        <taxon>Aspidochirotida</taxon>
        <taxon>Stichopodidae</taxon>
        <taxon>Apostichopus</taxon>
    </lineage>
</organism>
<evidence type="ECO:0000313" key="3">
    <source>
        <dbReference type="Proteomes" id="UP000230750"/>
    </source>
</evidence>
<dbReference type="AlphaFoldDB" id="A0A2G8LMP8"/>
<dbReference type="OrthoDB" id="10551871at2759"/>
<feature type="compositionally biased region" description="Acidic residues" evidence="1">
    <location>
        <begin position="34"/>
        <end position="45"/>
    </location>
</feature>
<accession>A0A2G8LMP8</accession>
<keyword evidence="3" id="KW-1185">Reference proteome</keyword>
<reference evidence="2 3" key="1">
    <citation type="journal article" date="2017" name="PLoS Biol.">
        <title>The sea cucumber genome provides insights into morphological evolution and visceral regeneration.</title>
        <authorList>
            <person name="Zhang X."/>
            <person name="Sun L."/>
            <person name="Yuan J."/>
            <person name="Sun Y."/>
            <person name="Gao Y."/>
            <person name="Zhang L."/>
            <person name="Li S."/>
            <person name="Dai H."/>
            <person name="Hamel J.F."/>
            <person name="Liu C."/>
            <person name="Yu Y."/>
            <person name="Liu S."/>
            <person name="Lin W."/>
            <person name="Guo K."/>
            <person name="Jin S."/>
            <person name="Xu P."/>
            <person name="Storey K.B."/>
            <person name="Huan P."/>
            <person name="Zhang T."/>
            <person name="Zhou Y."/>
            <person name="Zhang J."/>
            <person name="Lin C."/>
            <person name="Li X."/>
            <person name="Xing L."/>
            <person name="Huo D."/>
            <person name="Sun M."/>
            <person name="Wang L."/>
            <person name="Mercier A."/>
            <person name="Li F."/>
            <person name="Yang H."/>
            <person name="Xiang J."/>
        </authorList>
    </citation>
    <scope>NUCLEOTIDE SEQUENCE [LARGE SCALE GENOMIC DNA]</scope>
    <source>
        <strain evidence="2">Shaxun</strain>
        <tissue evidence="2">Muscle</tissue>
    </source>
</reference>
<dbReference type="Proteomes" id="UP000230750">
    <property type="component" value="Unassembled WGS sequence"/>
</dbReference>
<feature type="region of interest" description="Disordered" evidence="1">
    <location>
        <begin position="24"/>
        <end position="80"/>
    </location>
</feature>
<evidence type="ECO:0000313" key="2">
    <source>
        <dbReference type="EMBL" id="PIK61533.1"/>
    </source>
</evidence>
<evidence type="ECO:0000256" key="1">
    <source>
        <dbReference type="SAM" id="MobiDB-lite"/>
    </source>
</evidence>